<feature type="region of interest" description="Disordered" evidence="1">
    <location>
        <begin position="1"/>
        <end position="33"/>
    </location>
</feature>
<feature type="compositionally biased region" description="Polar residues" evidence="1">
    <location>
        <begin position="19"/>
        <end position="33"/>
    </location>
</feature>
<dbReference type="Proteomes" id="UP000290288">
    <property type="component" value="Unassembled WGS sequence"/>
</dbReference>
<evidence type="ECO:0000313" key="3">
    <source>
        <dbReference type="Proteomes" id="UP000290288"/>
    </source>
</evidence>
<dbReference type="AlphaFoldDB" id="A0A4Q2DGV3"/>
<name>A0A4Q2DGV3_9AGAR</name>
<reference evidence="2 3" key="1">
    <citation type="submission" date="2019-01" db="EMBL/GenBank/DDBJ databases">
        <title>Draft genome sequence of Psathyrella aberdarensis IHI B618.</title>
        <authorList>
            <person name="Buettner E."/>
            <person name="Kellner H."/>
        </authorList>
    </citation>
    <scope>NUCLEOTIDE SEQUENCE [LARGE SCALE GENOMIC DNA]</scope>
    <source>
        <strain evidence="2 3">IHI B618</strain>
    </source>
</reference>
<accession>A0A4Q2DGV3</accession>
<dbReference type="OrthoDB" id="2996166at2759"/>
<keyword evidence="3" id="KW-1185">Reference proteome</keyword>
<evidence type="ECO:0000313" key="2">
    <source>
        <dbReference type="EMBL" id="RXW18899.1"/>
    </source>
</evidence>
<dbReference type="EMBL" id="SDEE01000234">
    <property type="protein sequence ID" value="RXW18899.1"/>
    <property type="molecule type" value="Genomic_DNA"/>
</dbReference>
<proteinExistence type="predicted"/>
<evidence type="ECO:0000256" key="1">
    <source>
        <dbReference type="SAM" id="MobiDB-lite"/>
    </source>
</evidence>
<organism evidence="2 3">
    <name type="scientific">Candolleomyces aberdarensis</name>
    <dbReference type="NCBI Taxonomy" id="2316362"/>
    <lineage>
        <taxon>Eukaryota</taxon>
        <taxon>Fungi</taxon>
        <taxon>Dikarya</taxon>
        <taxon>Basidiomycota</taxon>
        <taxon>Agaricomycotina</taxon>
        <taxon>Agaricomycetes</taxon>
        <taxon>Agaricomycetidae</taxon>
        <taxon>Agaricales</taxon>
        <taxon>Agaricineae</taxon>
        <taxon>Psathyrellaceae</taxon>
        <taxon>Candolleomyces</taxon>
    </lineage>
</organism>
<gene>
    <name evidence="2" type="ORF">EST38_g6962</name>
</gene>
<protein>
    <submittedName>
        <fullName evidence="2">Uncharacterized protein</fullName>
    </submittedName>
</protein>
<sequence>MLPEHVSHPSPAGLDIERPQSSSIGGTHNSSPETGRAIVRLANTVWEAGVEPIISQMAQLITPLSSVYGTVWTDGMKAHVTETANFSFVLTKVDTLYKDVEDQEPPEKAKFAVVFSIHTEPPFDSLALAYLLLEFPRRYYAEGKGRFFLLDLCYELGMGGVHGVLFYDGGLAHVHDKIIPKKVNDPEDLYYLDYNNKPHMVFTWNHDLLYLGPPFAVDSHFEECLEIGILMLQKEDF</sequence>
<comment type="caution">
    <text evidence="2">The sequence shown here is derived from an EMBL/GenBank/DDBJ whole genome shotgun (WGS) entry which is preliminary data.</text>
</comment>